<dbReference type="Proteomes" id="UP000663854">
    <property type="component" value="Unassembled WGS sequence"/>
</dbReference>
<evidence type="ECO:0000313" key="4">
    <source>
        <dbReference type="Proteomes" id="UP000663854"/>
    </source>
</evidence>
<accession>A0A814H8A0</accession>
<name>A0A814H8A0_9BILA</name>
<evidence type="ECO:0000313" key="2">
    <source>
        <dbReference type="EMBL" id="CAF1005729.1"/>
    </source>
</evidence>
<proteinExistence type="predicted"/>
<gene>
    <name evidence="3" type="ORF">JXQ802_LOCUS19288</name>
    <name evidence="2" type="ORF">PYM288_LOCUS14846</name>
</gene>
<protein>
    <recommendedName>
        <fullName evidence="1">F-box domain-containing protein</fullName>
    </recommendedName>
</protein>
<dbReference type="EMBL" id="CAJNOH010000339">
    <property type="protein sequence ID" value="CAF1005729.1"/>
    <property type="molecule type" value="Genomic_DNA"/>
</dbReference>
<evidence type="ECO:0000313" key="5">
    <source>
        <dbReference type="Proteomes" id="UP000663870"/>
    </source>
</evidence>
<keyword evidence="5" id="KW-1185">Reference proteome</keyword>
<reference evidence="2" key="1">
    <citation type="submission" date="2021-02" db="EMBL/GenBank/DDBJ databases">
        <authorList>
            <person name="Nowell W R."/>
        </authorList>
    </citation>
    <scope>NUCLEOTIDE SEQUENCE</scope>
</reference>
<feature type="domain" description="F-box" evidence="1">
    <location>
        <begin position="5"/>
        <end position="52"/>
    </location>
</feature>
<dbReference type="InterPro" id="IPR001810">
    <property type="entry name" value="F-box_dom"/>
</dbReference>
<sequence>MNQHNVRLLDLPNEILFLILKKLDNIDVLYSLLGINNQRLNIIAQEQNFTNILNFVSISQSTDEISSISDAILNRFCIDILPRIHKNVKSLSIESIYLGYIFGGGHYPNLTELKLFNFNKQIFLCYFIGDSLFRYIYFNDVHALLDGRLKQLTRFIVQVHLIKDHISTSHKRVDLPNLKCFSLTSYHSTIGFNTVVVPLLRRMSYLEELTLYIRIWNRLTFIAGTYLDNEILIHMPKLHTFTFYIASQNDNPHPAIRISNDDIQRTFTKKEHRPMTSMVDYFDPYKMICRIFSLPFKFHRLDDIGNNIPDIVFNSVIHLKLWDKDAFKHEFFI</sequence>
<evidence type="ECO:0000259" key="1">
    <source>
        <dbReference type="PROSITE" id="PS50181"/>
    </source>
</evidence>
<dbReference type="PROSITE" id="PS50181">
    <property type="entry name" value="FBOX"/>
    <property type="match status" value="1"/>
</dbReference>
<evidence type="ECO:0000313" key="3">
    <source>
        <dbReference type="EMBL" id="CAF1102687.1"/>
    </source>
</evidence>
<dbReference type="Proteomes" id="UP000663870">
    <property type="component" value="Unassembled WGS sequence"/>
</dbReference>
<dbReference type="AlphaFoldDB" id="A0A814H8A0"/>
<organism evidence="2 4">
    <name type="scientific">Rotaria sordida</name>
    <dbReference type="NCBI Taxonomy" id="392033"/>
    <lineage>
        <taxon>Eukaryota</taxon>
        <taxon>Metazoa</taxon>
        <taxon>Spiralia</taxon>
        <taxon>Gnathifera</taxon>
        <taxon>Rotifera</taxon>
        <taxon>Eurotatoria</taxon>
        <taxon>Bdelloidea</taxon>
        <taxon>Philodinida</taxon>
        <taxon>Philodinidae</taxon>
        <taxon>Rotaria</taxon>
    </lineage>
</organism>
<comment type="caution">
    <text evidence="2">The sequence shown here is derived from an EMBL/GenBank/DDBJ whole genome shotgun (WGS) entry which is preliminary data.</text>
</comment>
<dbReference type="EMBL" id="CAJNOL010000525">
    <property type="protein sequence ID" value="CAF1102687.1"/>
    <property type="molecule type" value="Genomic_DNA"/>
</dbReference>